<dbReference type="PANTHER" id="PTHR35526">
    <property type="entry name" value="ANTI-SIGMA-F FACTOR RSBW-RELATED"/>
    <property type="match status" value="1"/>
</dbReference>
<keyword evidence="1" id="KW-0723">Serine/threonine-protein kinase</keyword>
<dbReference type="Gene3D" id="3.30.565.10">
    <property type="entry name" value="Histidine kinase-like ATPase, C-terminal domain"/>
    <property type="match status" value="1"/>
</dbReference>
<organism evidence="3 4">
    <name type="scientific">Phytohabitans maris</name>
    <dbReference type="NCBI Taxonomy" id="3071409"/>
    <lineage>
        <taxon>Bacteria</taxon>
        <taxon>Bacillati</taxon>
        <taxon>Actinomycetota</taxon>
        <taxon>Actinomycetes</taxon>
        <taxon>Micromonosporales</taxon>
        <taxon>Micromonosporaceae</taxon>
    </lineage>
</organism>
<evidence type="ECO:0000256" key="1">
    <source>
        <dbReference type="ARBA" id="ARBA00022527"/>
    </source>
</evidence>
<keyword evidence="1" id="KW-0808">Transferase</keyword>
<evidence type="ECO:0000259" key="2">
    <source>
        <dbReference type="Pfam" id="PF13581"/>
    </source>
</evidence>
<keyword evidence="3" id="KW-0067">ATP-binding</keyword>
<dbReference type="InterPro" id="IPR050267">
    <property type="entry name" value="Anti-sigma-factor_SerPK"/>
</dbReference>
<comment type="caution">
    <text evidence="3">The sequence shown here is derived from an EMBL/GenBank/DDBJ whole genome shotgun (WGS) entry which is preliminary data.</text>
</comment>
<dbReference type="RefSeq" id="WP_308718282.1">
    <property type="nucleotide sequence ID" value="NZ_JAVHUY010000069.1"/>
</dbReference>
<protein>
    <submittedName>
        <fullName evidence="3">ATP-binding protein</fullName>
    </submittedName>
</protein>
<dbReference type="Pfam" id="PF13581">
    <property type="entry name" value="HATPase_c_2"/>
    <property type="match status" value="1"/>
</dbReference>
<feature type="domain" description="Histidine kinase/HSP90-like ATPase" evidence="2">
    <location>
        <begin position="15"/>
        <end position="136"/>
    </location>
</feature>
<dbReference type="InterPro" id="IPR003594">
    <property type="entry name" value="HATPase_dom"/>
</dbReference>
<sequence>MAVAERAWCVVIPHHPRGARIARQRLTTELHAAVHPTLLADAVAVLAELVGNAVRHASPLPGEVIRVAWRLRPAGSDAETDRDTVEVRVTDGGAIEQPRVRTIATDAVDGRGLSIVAALSDRWGVDRDGLGQSVWAELSGTFDHERRESP</sequence>
<dbReference type="EMBL" id="JAVHUY010000069">
    <property type="protein sequence ID" value="MDQ7911053.1"/>
    <property type="molecule type" value="Genomic_DNA"/>
</dbReference>
<keyword evidence="3" id="KW-0547">Nucleotide-binding</keyword>
<name>A0ABU0ZVI7_9ACTN</name>
<dbReference type="Proteomes" id="UP001230908">
    <property type="component" value="Unassembled WGS sequence"/>
</dbReference>
<proteinExistence type="predicted"/>
<accession>A0ABU0ZVI7</accession>
<reference evidence="3 4" key="1">
    <citation type="submission" date="2023-08" db="EMBL/GenBank/DDBJ databases">
        <title>Phytohabitans sansha sp. nov., isolated from marine sediment.</title>
        <authorList>
            <person name="Zhao Y."/>
            <person name="Yi K."/>
        </authorList>
    </citation>
    <scope>NUCLEOTIDE SEQUENCE [LARGE SCALE GENOMIC DNA]</scope>
    <source>
        <strain evidence="3 4">ZYX-F-186</strain>
    </source>
</reference>
<keyword evidence="4" id="KW-1185">Reference proteome</keyword>
<dbReference type="SUPFAM" id="SSF55874">
    <property type="entry name" value="ATPase domain of HSP90 chaperone/DNA topoisomerase II/histidine kinase"/>
    <property type="match status" value="1"/>
</dbReference>
<dbReference type="CDD" id="cd16936">
    <property type="entry name" value="HATPase_RsbW-like"/>
    <property type="match status" value="1"/>
</dbReference>
<evidence type="ECO:0000313" key="4">
    <source>
        <dbReference type="Proteomes" id="UP001230908"/>
    </source>
</evidence>
<keyword evidence="1" id="KW-0418">Kinase</keyword>
<gene>
    <name evidence="3" type="ORF">RB614_41850</name>
</gene>
<dbReference type="PANTHER" id="PTHR35526:SF3">
    <property type="entry name" value="ANTI-SIGMA-F FACTOR RSBW"/>
    <property type="match status" value="1"/>
</dbReference>
<evidence type="ECO:0000313" key="3">
    <source>
        <dbReference type="EMBL" id="MDQ7911053.1"/>
    </source>
</evidence>
<dbReference type="InterPro" id="IPR036890">
    <property type="entry name" value="HATPase_C_sf"/>
</dbReference>
<dbReference type="GO" id="GO:0005524">
    <property type="term" value="F:ATP binding"/>
    <property type="evidence" value="ECO:0007669"/>
    <property type="project" value="UniProtKB-KW"/>
</dbReference>